<dbReference type="Gene3D" id="2.80.10.50">
    <property type="match status" value="1"/>
</dbReference>
<dbReference type="AlphaFoldDB" id="A0A2P6NZ84"/>
<reference evidence="2 3" key="1">
    <citation type="journal article" date="2018" name="Genome Biol. Evol.">
        <title>Multiple Roots of Fruiting Body Formation in Amoebozoa.</title>
        <authorList>
            <person name="Hillmann F."/>
            <person name="Forbes G."/>
            <person name="Novohradska S."/>
            <person name="Ferling I."/>
            <person name="Riege K."/>
            <person name="Groth M."/>
            <person name="Westermann M."/>
            <person name="Marz M."/>
            <person name="Spaller T."/>
            <person name="Winckler T."/>
            <person name="Schaap P."/>
            <person name="Glockner G."/>
        </authorList>
    </citation>
    <scope>NUCLEOTIDE SEQUENCE [LARGE SCALE GENOMIC DNA]</scope>
    <source>
        <strain evidence="2 3">Jena</strain>
    </source>
</reference>
<evidence type="ECO:0008006" key="4">
    <source>
        <dbReference type="Google" id="ProtNLM"/>
    </source>
</evidence>
<evidence type="ECO:0000256" key="1">
    <source>
        <dbReference type="SAM" id="SignalP"/>
    </source>
</evidence>
<keyword evidence="3" id="KW-1185">Reference proteome</keyword>
<sequence>MKAALIVLSIFLVIVHADNFESQVQLYSSNGSSVVITNNWGLHLGTDQANTFTAVITADGELYLRGSDKYSNAYVTAAGTTGSGLQLGPQQTSVFTTFQLGLQNGYTTLYSVSAKQYVRATPDGVLSADGGDTAGDNALFTLKML</sequence>
<comment type="caution">
    <text evidence="2">The sequence shown here is derived from an EMBL/GenBank/DDBJ whole genome shotgun (WGS) entry which is preliminary data.</text>
</comment>
<dbReference type="InterPro" id="IPR008999">
    <property type="entry name" value="Actin-crosslinking"/>
</dbReference>
<feature type="signal peptide" evidence="1">
    <location>
        <begin position="1"/>
        <end position="17"/>
    </location>
</feature>
<dbReference type="EMBL" id="MDYQ01000004">
    <property type="protein sequence ID" value="PRP89264.1"/>
    <property type="molecule type" value="Genomic_DNA"/>
</dbReference>
<feature type="chain" id="PRO_5015151385" description="Fascin domain-containing protein" evidence="1">
    <location>
        <begin position="18"/>
        <end position="145"/>
    </location>
</feature>
<name>A0A2P6NZ84_9EUKA</name>
<dbReference type="SUPFAM" id="SSF50405">
    <property type="entry name" value="Actin-crosslinking proteins"/>
    <property type="match status" value="1"/>
</dbReference>
<protein>
    <recommendedName>
        <fullName evidence="4">Fascin domain-containing protein</fullName>
    </recommendedName>
</protein>
<evidence type="ECO:0000313" key="3">
    <source>
        <dbReference type="Proteomes" id="UP000241769"/>
    </source>
</evidence>
<evidence type="ECO:0000313" key="2">
    <source>
        <dbReference type="EMBL" id="PRP89264.1"/>
    </source>
</evidence>
<dbReference type="Proteomes" id="UP000241769">
    <property type="component" value="Unassembled WGS sequence"/>
</dbReference>
<proteinExistence type="predicted"/>
<accession>A0A2P6NZ84</accession>
<gene>
    <name evidence="2" type="ORF">PROFUN_02138</name>
</gene>
<keyword evidence="1" id="KW-0732">Signal</keyword>
<organism evidence="2 3">
    <name type="scientific">Planoprotostelium fungivorum</name>
    <dbReference type="NCBI Taxonomy" id="1890364"/>
    <lineage>
        <taxon>Eukaryota</taxon>
        <taxon>Amoebozoa</taxon>
        <taxon>Evosea</taxon>
        <taxon>Variosea</taxon>
        <taxon>Cavosteliida</taxon>
        <taxon>Cavosteliaceae</taxon>
        <taxon>Planoprotostelium</taxon>
    </lineage>
</organism>
<dbReference type="InParanoid" id="A0A2P6NZ84"/>